<accession>A0A1N6HC06</accession>
<evidence type="ECO:0000313" key="2">
    <source>
        <dbReference type="EMBL" id="SIO17293.1"/>
    </source>
</evidence>
<dbReference type="OrthoDB" id="9115036at2"/>
<name>A0A1N6HC06_9BURK</name>
<protein>
    <submittedName>
        <fullName evidence="2">Uncharacterized protein</fullName>
    </submittedName>
</protein>
<dbReference type="EMBL" id="FSRM01000001">
    <property type="protein sequence ID" value="SIO17293.1"/>
    <property type="molecule type" value="Genomic_DNA"/>
</dbReference>
<proteinExistence type="predicted"/>
<feature type="signal peptide" evidence="1">
    <location>
        <begin position="1"/>
        <end position="24"/>
    </location>
</feature>
<keyword evidence="1" id="KW-0732">Signal</keyword>
<dbReference type="Proteomes" id="UP000184693">
    <property type="component" value="Unassembled WGS sequence"/>
</dbReference>
<gene>
    <name evidence="2" type="ORF">SAMN05444168_3158</name>
</gene>
<sequence>MKPRALRITLSFSLALASTATCVASYGQSLATYGNAPAAEAAGAAAAANRAGDRAAFAPGTNDASLLGGPTAYGEVYRAQTLDDDQQQNVPATAANPQGRGVTPVEHMLATPGTPQPGGVALRTANAGTPGLKAGGNAATAGRGVATGVLSEDPNIAAQQLYGSSKATQQLYGGGAAAGAGQREIYKSPW</sequence>
<evidence type="ECO:0000256" key="1">
    <source>
        <dbReference type="SAM" id="SignalP"/>
    </source>
</evidence>
<dbReference type="AlphaFoldDB" id="A0A1N6HC06"/>
<reference evidence="2 3" key="1">
    <citation type="submission" date="2016-11" db="EMBL/GenBank/DDBJ databases">
        <authorList>
            <person name="Jaros S."/>
            <person name="Januszkiewicz K."/>
            <person name="Wedrychowicz H."/>
        </authorList>
    </citation>
    <scope>NUCLEOTIDE SEQUENCE [LARGE SCALE GENOMIC DNA]</scope>
    <source>
        <strain evidence="2 3">GAS86</strain>
    </source>
</reference>
<organism evidence="2 3">
    <name type="scientific">Paraburkholderia phenazinium</name>
    <dbReference type="NCBI Taxonomy" id="60549"/>
    <lineage>
        <taxon>Bacteria</taxon>
        <taxon>Pseudomonadati</taxon>
        <taxon>Pseudomonadota</taxon>
        <taxon>Betaproteobacteria</taxon>
        <taxon>Burkholderiales</taxon>
        <taxon>Burkholderiaceae</taxon>
        <taxon>Paraburkholderia</taxon>
    </lineage>
</organism>
<dbReference type="RefSeq" id="WP_074265092.1">
    <property type="nucleotide sequence ID" value="NZ_FSRM01000001.1"/>
</dbReference>
<feature type="chain" id="PRO_5013201381" evidence="1">
    <location>
        <begin position="25"/>
        <end position="190"/>
    </location>
</feature>
<evidence type="ECO:0000313" key="3">
    <source>
        <dbReference type="Proteomes" id="UP000184693"/>
    </source>
</evidence>